<organism evidence="1">
    <name type="scientific">viral metagenome</name>
    <dbReference type="NCBI Taxonomy" id="1070528"/>
    <lineage>
        <taxon>unclassified sequences</taxon>
        <taxon>metagenomes</taxon>
        <taxon>organismal metagenomes</taxon>
    </lineage>
</organism>
<accession>A0A6C0CP06</accession>
<dbReference type="AlphaFoldDB" id="A0A6C0CP06"/>
<protein>
    <submittedName>
        <fullName evidence="1">Uncharacterized protein</fullName>
    </submittedName>
</protein>
<proteinExistence type="predicted"/>
<name>A0A6C0CP06_9ZZZZ</name>
<reference evidence="1" key="1">
    <citation type="journal article" date="2020" name="Nature">
        <title>Giant virus diversity and host interactions through global metagenomics.</title>
        <authorList>
            <person name="Schulz F."/>
            <person name="Roux S."/>
            <person name="Paez-Espino D."/>
            <person name="Jungbluth S."/>
            <person name="Walsh D.A."/>
            <person name="Denef V.J."/>
            <person name="McMahon K.D."/>
            <person name="Konstantinidis K.T."/>
            <person name="Eloe-Fadrosh E.A."/>
            <person name="Kyrpides N.C."/>
            <person name="Woyke T."/>
        </authorList>
    </citation>
    <scope>NUCLEOTIDE SEQUENCE</scope>
    <source>
        <strain evidence="1">GVMAG-M-3300021375-17</strain>
    </source>
</reference>
<dbReference type="EMBL" id="MN739454">
    <property type="protein sequence ID" value="QHT05449.1"/>
    <property type="molecule type" value="Genomic_DNA"/>
</dbReference>
<sequence length="37" mass="4336">MKFGYFNGFPSKSRFILNKVPGGLKYINIEKILKYHS</sequence>
<evidence type="ECO:0000313" key="1">
    <source>
        <dbReference type="EMBL" id="QHT05449.1"/>
    </source>
</evidence>